<accession>A0A336MVI8</accession>
<evidence type="ECO:0000313" key="1">
    <source>
        <dbReference type="EMBL" id="SSX34624.1"/>
    </source>
</evidence>
<sequence length="156" mass="18489">MHKFNDYCHSRLNLNYFKIISLKFNWTFQMETNTFKEPEPLKFILKKQKHVSINDLPKDTPLYPKGISYRSEEGIKFLFDNHFTIIPELYDKKVVKSWNELCKKGLIKIIIEEKFTISGIELSTKVMKLKCAINKYNDVKTASKRRRVSDEGFNSN</sequence>
<name>A0A336MVI8_CULSO</name>
<proteinExistence type="predicted"/>
<reference evidence="1" key="1">
    <citation type="submission" date="2018-07" db="EMBL/GenBank/DDBJ databases">
        <authorList>
            <person name="Quirk P.G."/>
            <person name="Krulwich T.A."/>
        </authorList>
    </citation>
    <scope>NUCLEOTIDE SEQUENCE</scope>
</reference>
<organism evidence="1">
    <name type="scientific">Culicoides sonorensis</name>
    <name type="common">Biting midge</name>
    <dbReference type="NCBI Taxonomy" id="179676"/>
    <lineage>
        <taxon>Eukaryota</taxon>
        <taxon>Metazoa</taxon>
        <taxon>Ecdysozoa</taxon>
        <taxon>Arthropoda</taxon>
        <taxon>Hexapoda</taxon>
        <taxon>Insecta</taxon>
        <taxon>Pterygota</taxon>
        <taxon>Neoptera</taxon>
        <taxon>Endopterygota</taxon>
        <taxon>Diptera</taxon>
        <taxon>Nematocera</taxon>
        <taxon>Chironomoidea</taxon>
        <taxon>Ceratopogonidae</taxon>
        <taxon>Ceratopogoninae</taxon>
        <taxon>Culicoides</taxon>
        <taxon>Monoculicoides</taxon>
    </lineage>
</organism>
<gene>
    <name evidence="1" type="primary">CSON008276</name>
</gene>
<dbReference type="AlphaFoldDB" id="A0A336MVI8"/>
<dbReference type="VEuPathDB" id="VectorBase:CSON008276"/>
<dbReference type="EMBL" id="UFQT01003132">
    <property type="protein sequence ID" value="SSX34624.1"/>
    <property type="molecule type" value="Genomic_DNA"/>
</dbReference>
<protein>
    <submittedName>
        <fullName evidence="1">CSON008276 protein</fullName>
    </submittedName>
</protein>